<reference evidence="1" key="1">
    <citation type="submission" date="2021-10" db="EMBL/GenBank/DDBJ databases">
        <title>Tropical sea cucumber genome reveals ecological adaptation and Cuvierian tubules defense mechanism.</title>
        <authorList>
            <person name="Chen T."/>
        </authorList>
    </citation>
    <scope>NUCLEOTIDE SEQUENCE</scope>
    <source>
        <strain evidence="1">Nanhai2018</strain>
        <tissue evidence="1">Muscle</tissue>
    </source>
</reference>
<dbReference type="AlphaFoldDB" id="A0A9Q1HHM6"/>
<evidence type="ECO:0000313" key="1">
    <source>
        <dbReference type="EMBL" id="KAJ8045271.1"/>
    </source>
</evidence>
<evidence type="ECO:0000313" key="2">
    <source>
        <dbReference type="Proteomes" id="UP001152320"/>
    </source>
</evidence>
<dbReference type="PANTHER" id="PTHR33395:SF22">
    <property type="entry name" value="REVERSE TRANSCRIPTASE DOMAIN-CONTAINING PROTEIN"/>
    <property type="match status" value="1"/>
</dbReference>
<keyword evidence="2" id="KW-1185">Reference proteome</keyword>
<sequence>MGCVFPLINDDLKLYMNSISSEMLVSMSANQLWMGFKSTLVKAMDKHIPSKMSRPNSSVPWFHQDHKRLAIHKRKAYDKAKQTGSLSDWEVYKNIRRLLDRSLRKSRSTYLHNVGENLATSNPRPFWRYIKSLRQSADRVSSLNCEHNIAISAIDKANTLNNQFQSVFSVENCDRMPEIASPCTQTIPRIEVSTQGVLKLLEDLNPQKAPGPDGLTPKVLKECAKNVAPLLQQIFKINKVRLTL</sequence>
<organism evidence="1 2">
    <name type="scientific">Holothuria leucospilota</name>
    <name type="common">Black long sea cucumber</name>
    <name type="synonym">Mertensiothuria leucospilota</name>
    <dbReference type="NCBI Taxonomy" id="206669"/>
    <lineage>
        <taxon>Eukaryota</taxon>
        <taxon>Metazoa</taxon>
        <taxon>Echinodermata</taxon>
        <taxon>Eleutherozoa</taxon>
        <taxon>Echinozoa</taxon>
        <taxon>Holothuroidea</taxon>
        <taxon>Aspidochirotacea</taxon>
        <taxon>Aspidochirotida</taxon>
        <taxon>Holothuriidae</taxon>
        <taxon>Holothuria</taxon>
    </lineage>
</organism>
<dbReference type="GO" id="GO:0007508">
    <property type="term" value="P:larval heart development"/>
    <property type="evidence" value="ECO:0007669"/>
    <property type="project" value="TreeGrafter"/>
</dbReference>
<dbReference type="PANTHER" id="PTHR33395">
    <property type="entry name" value="TRANSCRIPTASE, PUTATIVE-RELATED-RELATED"/>
    <property type="match status" value="1"/>
</dbReference>
<dbReference type="EMBL" id="JAIZAY010000003">
    <property type="protein sequence ID" value="KAJ8045271.1"/>
    <property type="molecule type" value="Genomic_DNA"/>
</dbReference>
<gene>
    <name evidence="1" type="ORF">HOLleu_08248</name>
</gene>
<accession>A0A9Q1HHM6</accession>
<proteinExistence type="predicted"/>
<dbReference type="Proteomes" id="UP001152320">
    <property type="component" value="Chromosome 3"/>
</dbReference>
<comment type="caution">
    <text evidence="1">The sequence shown here is derived from an EMBL/GenBank/DDBJ whole genome shotgun (WGS) entry which is preliminary data.</text>
</comment>
<dbReference type="GO" id="GO:0031012">
    <property type="term" value="C:extracellular matrix"/>
    <property type="evidence" value="ECO:0007669"/>
    <property type="project" value="TreeGrafter"/>
</dbReference>
<dbReference type="OrthoDB" id="7469787at2759"/>
<dbReference type="GO" id="GO:0061343">
    <property type="term" value="P:cell adhesion involved in heart morphogenesis"/>
    <property type="evidence" value="ECO:0007669"/>
    <property type="project" value="TreeGrafter"/>
</dbReference>
<name>A0A9Q1HHM6_HOLLE</name>
<protein>
    <submittedName>
        <fullName evidence="1">Uncharacterized protein</fullName>
    </submittedName>
</protein>